<dbReference type="FunFam" id="3.30.300.160:FF:000002">
    <property type="entry name" value="Type II secretion system protein E"/>
    <property type="match status" value="1"/>
</dbReference>
<evidence type="ECO:0000313" key="3">
    <source>
        <dbReference type="Proteomes" id="UP000556026"/>
    </source>
</evidence>
<dbReference type="AlphaFoldDB" id="A0A6V8MG30"/>
<comment type="caution">
    <text evidence="2">The sequence shown here is derived from an EMBL/GenBank/DDBJ whole genome shotgun (WGS) entry which is preliminary data.</text>
</comment>
<dbReference type="EMBL" id="BLXX01000002">
    <property type="protein sequence ID" value="GFO58940.1"/>
    <property type="molecule type" value="Genomic_DNA"/>
</dbReference>
<feature type="domain" description="Type II secretion system protein GspE N-terminal" evidence="1">
    <location>
        <begin position="56"/>
        <end position="142"/>
    </location>
</feature>
<dbReference type="InterPro" id="IPR037257">
    <property type="entry name" value="T2SS_E_N_sf"/>
</dbReference>
<dbReference type="Proteomes" id="UP000556026">
    <property type="component" value="Unassembled WGS sequence"/>
</dbReference>
<accession>A0A6V8MG30</accession>
<organism evidence="2 3">
    <name type="scientific">Geomonas silvestris</name>
    <dbReference type="NCBI Taxonomy" id="2740184"/>
    <lineage>
        <taxon>Bacteria</taxon>
        <taxon>Pseudomonadati</taxon>
        <taxon>Thermodesulfobacteriota</taxon>
        <taxon>Desulfuromonadia</taxon>
        <taxon>Geobacterales</taxon>
        <taxon>Geobacteraceae</taxon>
        <taxon>Geomonas</taxon>
    </lineage>
</organism>
<dbReference type="SUPFAM" id="SSF160246">
    <property type="entry name" value="EspE N-terminal domain-like"/>
    <property type="match status" value="1"/>
</dbReference>
<reference evidence="3" key="1">
    <citation type="submission" date="2020-06" db="EMBL/GenBank/DDBJ databases">
        <title>Draft genomic sequence of Geomonas sp. Red330.</title>
        <authorList>
            <person name="Itoh H."/>
            <person name="Zhenxing X."/>
            <person name="Ushijima N."/>
            <person name="Masuda Y."/>
            <person name="Shiratori Y."/>
            <person name="Senoo K."/>
        </authorList>
    </citation>
    <scope>NUCLEOTIDE SEQUENCE [LARGE SCALE GENOMIC DNA]</scope>
    <source>
        <strain evidence="3">Red330</strain>
    </source>
</reference>
<protein>
    <recommendedName>
        <fullName evidence="1">Type II secretion system protein GspE N-terminal domain-containing protein</fullName>
    </recommendedName>
</protein>
<proteinExistence type="predicted"/>
<dbReference type="RefSeq" id="WP_183353775.1">
    <property type="nucleotide sequence ID" value="NZ_BLXX01000002.1"/>
</dbReference>
<dbReference type="Pfam" id="PF05157">
    <property type="entry name" value="MshEN"/>
    <property type="match status" value="1"/>
</dbReference>
<evidence type="ECO:0000313" key="2">
    <source>
        <dbReference type="EMBL" id="GFO58940.1"/>
    </source>
</evidence>
<dbReference type="InterPro" id="IPR007831">
    <property type="entry name" value="T2SS_GspE_N"/>
</dbReference>
<name>A0A6V8MG30_9BACT</name>
<keyword evidence="3" id="KW-1185">Reference proteome</keyword>
<gene>
    <name evidence="2" type="ORF">GMST_12650</name>
</gene>
<sequence length="399" mass="42957">MKLGELLVREGKLSSADVEETLKGQAIFGGRFGTNLVEMGLLDENELAMYLGRKTGVPYARPEQFLDIPPQVIQVIPEEVAKKYRVVPLSLTNRKLALAMADPSDFGAIDEISFATGFIVVPHIAPELRIVSALEKYYRVRRELRYITVAGGGRARNRLSPQANLAAAPAAHLAAVPQPAPAPAPAPAAQAEPEEIDIFELAPLEEAETFADLEELGAEPFPPAVASWQAAPAQAEPDFSLEGMLRGLTEAPDRHSIGALAVGYLGRQYSRAALFLVKGDRVNGWVAQAGNAQLPEVEKLSIALNEPSVLRAVVESKTHYLGSFPLTPCNNAMLAALGAGPSLNQFLAPLVMMGRVVAILYVEGGSRPLDRESNDLLRLMGKISLAFEILILKNKIIST</sequence>
<evidence type="ECO:0000259" key="1">
    <source>
        <dbReference type="Pfam" id="PF05157"/>
    </source>
</evidence>
<dbReference type="Gene3D" id="3.30.300.160">
    <property type="entry name" value="Type II secretion system, protein E, N-terminal domain"/>
    <property type="match status" value="1"/>
</dbReference>